<name>A0ABS2TGF5_9ACTO</name>
<dbReference type="Gene3D" id="1.10.530.10">
    <property type="match status" value="1"/>
</dbReference>
<dbReference type="Proteomes" id="UP000705983">
    <property type="component" value="Unassembled WGS sequence"/>
</dbReference>
<dbReference type="CDD" id="cd13399">
    <property type="entry name" value="Slt35-like"/>
    <property type="match status" value="1"/>
</dbReference>
<sequence length="248" mass="25735">MAARRLSAVIIAIGGVVALAGFFAWPAADTQTAPVSVAPTVAAVPAGDNGLDFATEGLPGIVDEAWLDGASAATGIPHRALRAYAGAEIAFREDLPGCRLDWTTLAGIGYVESRHGTLQGGSIDPSGQQVPTIVGIALDGVSTAEVPDTDGGVLDGDTEWDRAVGPLQFIPSTWEYMGADGNLDGVKDPQNIDDAALAAARYLCRVGDDVGAADNWITAIGHYNRSVVYNNEVAEATDRYRRAILDAA</sequence>
<dbReference type="SUPFAM" id="SSF53955">
    <property type="entry name" value="Lysozyme-like"/>
    <property type="match status" value="1"/>
</dbReference>
<reference evidence="3" key="1">
    <citation type="submission" date="2021-02" db="EMBL/GenBank/DDBJ databases">
        <title>Leucobacter sp. CX169.</title>
        <authorList>
            <person name="Cheng Y."/>
        </authorList>
    </citation>
    <scope>NUCLEOTIDE SEQUENCE [LARGE SCALE GENOMIC DNA]</scope>
    <source>
        <strain evidence="3">JY899</strain>
    </source>
</reference>
<organism evidence="2 3">
    <name type="scientific">Flaviflexus equikiangi</name>
    <dbReference type="NCBI Taxonomy" id="2758573"/>
    <lineage>
        <taxon>Bacteria</taxon>
        <taxon>Bacillati</taxon>
        <taxon>Actinomycetota</taxon>
        <taxon>Actinomycetes</taxon>
        <taxon>Actinomycetales</taxon>
        <taxon>Actinomycetaceae</taxon>
        <taxon>Flaviflexus</taxon>
    </lineage>
</organism>
<proteinExistence type="predicted"/>
<evidence type="ECO:0000313" key="3">
    <source>
        <dbReference type="Proteomes" id="UP000705983"/>
    </source>
</evidence>
<evidence type="ECO:0000313" key="2">
    <source>
        <dbReference type="EMBL" id="MBM9433432.1"/>
    </source>
</evidence>
<protein>
    <submittedName>
        <fullName evidence="2">Lytic murein transglycosylase</fullName>
    </submittedName>
</protein>
<dbReference type="Pfam" id="PF13406">
    <property type="entry name" value="SLT_2"/>
    <property type="match status" value="1"/>
</dbReference>
<accession>A0ABS2TGF5</accession>
<dbReference type="PANTHER" id="PTHR30163:SF8">
    <property type="entry name" value="LYTIC MUREIN TRANSGLYCOSYLASE"/>
    <property type="match status" value="1"/>
</dbReference>
<dbReference type="PANTHER" id="PTHR30163">
    <property type="entry name" value="MEMBRANE-BOUND LYTIC MUREIN TRANSGLYCOSYLASE B"/>
    <property type="match status" value="1"/>
</dbReference>
<dbReference type="RefSeq" id="WP_187996732.1">
    <property type="nucleotide sequence ID" value="NZ_JACEXG010000004.1"/>
</dbReference>
<dbReference type="EMBL" id="JAFFJS010000004">
    <property type="protein sequence ID" value="MBM9433432.1"/>
    <property type="molecule type" value="Genomic_DNA"/>
</dbReference>
<dbReference type="InterPro" id="IPR031304">
    <property type="entry name" value="SLT_2"/>
</dbReference>
<evidence type="ECO:0000259" key="1">
    <source>
        <dbReference type="Pfam" id="PF13406"/>
    </source>
</evidence>
<keyword evidence="3" id="KW-1185">Reference proteome</keyword>
<comment type="caution">
    <text evidence="2">The sequence shown here is derived from an EMBL/GenBank/DDBJ whole genome shotgun (WGS) entry which is preliminary data.</text>
</comment>
<dbReference type="InterPro" id="IPR023346">
    <property type="entry name" value="Lysozyme-like_dom_sf"/>
</dbReference>
<feature type="domain" description="Transglycosylase SLT" evidence="1">
    <location>
        <begin position="160"/>
        <end position="207"/>
    </location>
</feature>
<gene>
    <name evidence="2" type="ORF">JVW63_06955</name>
</gene>
<dbReference type="InterPro" id="IPR043426">
    <property type="entry name" value="MltB-like"/>
</dbReference>